<sequence>MLIHSPYHTKFVDTMKHKEHQTNKVLVSYTRKVKKIDPVGFFQMNRSVYTGERFFWQSPDDPMTIVGIGLLRTFLNHRADDRFSQIEKEWRELLSRAVIDNPTRTEGTGPLLFGGFSFDPYSVKEEMWQPFGDTLFYLPEYMLTILNEDCYITVNQFENSEMSRSSNQIKKMFDLFLKNADSYDVQAPSISSKEELSVPEWLTSVSTVINKLKTTDTVDKVVLARKLKLGFSQPVLTDYVLKELRVQQKNSFIFLLETADGGFIGASPERLVQKKDDLVLSTSLAGSIGRHVEPEEDKKLGDWLLKDEKNRYEHALVVQMIRRALQPYCKELHIPEEPILLKTPYIQHLYTPVSGTARPETSIFHLVGELHPTPALGGVPTREAMKMIRDQEKMDRGFYAAPVGWTDYRGNGEFIVAIRSGLIKNQEAFLYAGCGLVADSDPEEELKETGIKFQPMLKAMGGSFE</sequence>
<dbReference type="PANTHER" id="PTHR42839:SF1">
    <property type="entry name" value="ISOCHORISMATE SYNTHASE MENF"/>
    <property type="match status" value="1"/>
</dbReference>
<evidence type="ECO:0000259" key="6">
    <source>
        <dbReference type="Pfam" id="PF00425"/>
    </source>
</evidence>
<reference evidence="8" key="1">
    <citation type="journal article" date="2019" name="Int. J. Syst. Evol. Microbiol.">
        <title>The Global Catalogue of Microorganisms (GCM) 10K type strain sequencing project: providing services to taxonomists for standard genome sequencing and annotation.</title>
        <authorList>
            <consortium name="The Broad Institute Genomics Platform"/>
            <consortium name="The Broad Institute Genome Sequencing Center for Infectious Disease"/>
            <person name="Wu L."/>
            <person name="Ma J."/>
        </authorList>
    </citation>
    <scope>NUCLEOTIDE SEQUENCE [LARGE SCALE GENOMIC DNA]</scope>
    <source>
        <strain evidence="8">CGMCC 1.12295</strain>
    </source>
</reference>
<dbReference type="EC" id="5.4.4.2" evidence="3"/>
<evidence type="ECO:0000256" key="1">
    <source>
        <dbReference type="ARBA" id="ARBA00000799"/>
    </source>
</evidence>
<dbReference type="NCBIfam" id="TIGR00543">
    <property type="entry name" value="isochor_syn"/>
    <property type="match status" value="1"/>
</dbReference>
<dbReference type="InterPro" id="IPR004561">
    <property type="entry name" value="IsoChor_synthase"/>
</dbReference>
<evidence type="ECO:0000313" key="8">
    <source>
        <dbReference type="Proteomes" id="UP001597301"/>
    </source>
</evidence>
<dbReference type="EMBL" id="JBHUEO010000019">
    <property type="protein sequence ID" value="MFD1706731.1"/>
    <property type="molecule type" value="Genomic_DNA"/>
</dbReference>
<dbReference type="Pfam" id="PF00425">
    <property type="entry name" value="Chorismate_bind"/>
    <property type="match status" value="1"/>
</dbReference>
<dbReference type="InterPro" id="IPR015890">
    <property type="entry name" value="Chorismate_C"/>
</dbReference>
<evidence type="ECO:0000256" key="5">
    <source>
        <dbReference type="ARBA" id="ARBA00041564"/>
    </source>
</evidence>
<organism evidence="7 8">
    <name type="scientific">Siminovitchia sediminis</name>
    <dbReference type="NCBI Taxonomy" id="1274353"/>
    <lineage>
        <taxon>Bacteria</taxon>
        <taxon>Bacillati</taxon>
        <taxon>Bacillota</taxon>
        <taxon>Bacilli</taxon>
        <taxon>Bacillales</taxon>
        <taxon>Bacillaceae</taxon>
        <taxon>Siminovitchia</taxon>
    </lineage>
</organism>
<dbReference type="Proteomes" id="UP001597301">
    <property type="component" value="Unassembled WGS sequence"/>
</dbReference>
<comment type="catalytic activity">
    <reaction evidence="1">
        <text>chorismate = isochorismate</text>
        <dbReference type="Rhea" id="RHEA:18985"/>
        <dbReference type="ChEBI" id="CHEBI:29748"/>
        <dbReference type="ChEBI" id="CHEBI:29780"/>
        <dbReference type="EC" id="5.4.4.2"/>
    </reaction>
</comment>
<dbReference type="InterPro" id="IPR005801">
    <property type="entry name" value="ADC_synthase"/>
</dbReference>
<dbReference type="Gene3D" id="3.60.120.10">
    <property type="entry name" value="Anthranilate synthase"/>
    <property type="match status" value="1"/>
</dbReference>
<protein>
    <recommendedName>
        <fullName evidence="3">isochorismate synthase</fullName>
        <ecNumber evidence="3">5.4.4.2</ecNumber>
    </recommendedName>
    <alternativeName>
        <fullName evidence="5">Isochorismate mutase</fullName>
    </alternativeName>
</protein>
<proteinExistence type="inferred from homology"/>
<dbReference type="SUPFAM" id="SSF56322">
    <property type="entry name" value="ADC synthase"/>
    <property type="match status" value="1"/>
</dbReference>
<keyword evidence="4" id="KW-0413">Isomerase</keyword>
<name>A0ABW4KHL4_9BACI</name>
<evidence type="ECO:0000313" key="7">
    <source>
        <dbReference type="EMBL" id="MFD1706731.1"/>
    </source>
</evidence>
<comment type="caution">
    <text evidence="7">The sequence shown here is derived from an EMBL/GenBank/DDBJ whole genome shotgun (WGS) entry which is preliminary data.</text>
</comment>
<evidence type="ECO:0000256" key="3">
    <source>
        <dbReference type="ARBA" id="ARBA00012824"/>
    </source>
</evidence>
<feature type="domain" description="Chorismate-utilising enzyme C-terminal" evidence="6">
    <location>
        <begin position="200"/>
        <end position="452"/>
    </location>
</feature>
<evidence type="ECO:0000256" key="4">
    <source>
        <dbReference type="ARBA" id="ARBA00023235"/>
    </source>
</evidence>
<gene>
    <name evidence="7" type="ORF">ACFSCZ_08295</name>
</gene>
<keyword evidence="8" id="KW-1185">Reference proteome</keyword>
<dbReference type="PANTHER" id="PTHR42839">
    <property type="entry name" value="ISOCHORISMATE SYNTHASE ENTC"/>
    <property type="match status" value="1"/>
</dbReference>
<accession>A0ABW4KHL4</accession>
<comment type="similarity">
    <text evidence="2">Belongs to the isochorismate synthase family.</text>
</comment>
<dbReference type="RefSeq" id="WP_380773389.1">
    <property type="nucleotide sequence ID" value="NZ_JBHUEO010000019.1"/>
</dbReference>
<evidence type="ECO:0000256" key="2">
    <source>
        <dbReference type="ARBA" id="ARBA00005297"/>
    </source>
</evidence>